<dbReference type="AlphaFoldDB" id="A0A8B6HGT2"/>
<comment type="caution">
    <text evidence="1">The sequence shown here is derived from an EMBL/GenBank/DDBJ whole genome shotgun (WGS) entry which is preliminary data.</text>
</comment>
<evidence type="ECO:0000313" key="1">
    <source>
        <dbReference type="EMBL" id="VDI79356.1"/>
    </source>
</evidence>
<sequence>MASTHEGHRIHARATDWRFTIVLLELTVPLEERMYEVHERKMNCIDKRKYHYGEDRMREMRSGKVAIRFIE</sequence>
<evidence type="ECO:0000313" key="2">
    <source>
        <dbReference type="Proteomes" id="UP000596742"/>
    </source>
</evidence>
<keyword evidence="2" id="KW-1185">Reference proteome</keyword>
<dbReference type="EMBL" id="UYJE01010068">
    <property type="protein sequence ID" value="VDI79356.1"/>
    <property type="molecule type" value="Genomic_DNA"/>
</dbReference>
<dbReference type="Proteomes" id="UP000596742">
    <property type="component" value="Unassembled WGS sequence"/>
</dbReference>
<accession>A0A8B6HGT2</accession>
<name>A0A8B6HGT2_MYTGA</name>
<gene>
    <name evidence="1" type="ORF">MGAL_10B033405</name>
</gene>
<reference evidence="1" key="1">
    <citation type="submission" date="2018-11" db="EMBL/GenBank/DDBJ databases">
        <authorList>
            <person name="Alioto T."/>
            <person name="Alioto T."/>
        </authorList>
    </citation>
    <scope>NUCLEOTIDE SEQUENCE</scope>
</reference>
<proteinExistence type="predicted"/>
<organism evidence="1 2">
    <name type="scientific">Mytilus galloprovincialis</name>
    <name type="common">Mediterranean mussel</name>
    <dbReference type="NCBI Taxonomy" id="29158"/>
    <lineage>
        <taxon>Eukaryota</taxon>
        <taxon>Metazoa</taxon>
        <taxon>Spiralia</taxon>
        <taxon>Lophotrochozoa</taxon>
        <taxon>Mollusca</taxon>
        <taxon>Bivalvia</taxon>
        <taxon>Autobranchia</taxon>
        <taxon>Pteriomorphia</taxon>
        <taxon>Mytilida</taxon>
        <taxon>Mytiloidea</taxon>
        <taxon>Mytilidae</taxon>
        <taxon>Mytilinae</taxon>
        <taxon>Mytilus</taxon>
    </lineage>
</organism>
<protein>
    <submittedName>
        <fullName evidence="1">Uncharacterized protein</fullName>
    </submittedName>
</protein>